<evidence type="ECO:0000256" key="6">
    <source>
        <dbReference type="ARBA" id="ARBA00022692"/>
    </source>
</evidence>
<protein>
    <submittedName>
        <fullName evidence="15">Peptidase M48</fullName>
    </submittedName>
</protein>
<accession>A0A1Y2L930</accession>
<dbReference type="GO" id="GO:0046872">
    <property type="term" value="F:metal ion binding"/>
    <property type="evidence" value="ECO:0007669"/>
    <property type="project" value="UniProtKB-KW"/>
</dbReference>
<evidence type="ECO:0000313" key="15">
    <source>
        <dbReference type="EMBL" id="OSQ43554.1"/>
    </source>
</evidence>
<evidence type="ECO:0000313" key="16">
    <source>
        <dbReference type="Proteomes" id="UP000193396"/>
    </source>
</evidence>
<evidence type="ECO:0000256" key="11">
    <source>
        <dbReference type="ARBA" id="ARBA00023049"/>
    </source>
</evidence>
<dbReference type="PANTHER" id="PTHR35864:SF1">
    <property type="entry name" value="ZINC METALLOPROTEASE YWHC-RELATED"/>
    <property type="match status" value="1"/>
</dbReference>
<evidence type="ECO:0000256" key="12">
    <source>
        <dbReference type="ARBA" id="ARBA00023136"/>
    </source>
</evidence>
<name>A0A1Y2L930_9PROT</name>
<dbReference type="Pfam" id="PF02163">
    <property type="entry name" value="Peptidase_M50"/>
    <property type="match status" value="1"/>
</dbReference>
<gene>
    <name evidence="15" type="ORF">TALK_20420</name>
</gene>
<comment type="caution">
    <text evidence="15">The sequence shown here is derived from an EMBL/GenBank/DDBJ whole genome shotgun (WGS) entry which is preliminary data.</text>
</comment>
<keyword evidence="7" id="KW-0479">Metal-binding</keyword>
<comment type="cofactor">
    <cofactor evidence="1">
        <name>Zn(2+)</name>
        <dbReference type="ChEBI" id="CHEBI:29105"/>
    </cofactor>
</comment>
<keyword evidence="6 13" id="KW-0812">Transmembrane</keyword>
<dbReference type="InterPro" id="IPR052348">
    <property type="entry name" value="Metallopeptidase_M50B"/>
</dbReference>
<dbReference type="InterPro" id="IPR008915">
    <property type="entry name" value="Peptidase_M50"/>
</dbReference>
<keyword evidence="9" id="KW-0862">Zinc</keyword>
<feature type="transmembrane region" description="Helical" evidence="13">
    <location>
        <begin position="61"/>
        <end position="82"/>
    </location>
</feature>
<keyword evidence="5" id="KW-0645">Protease</keyword>
<keyword evidence="10 13" id="KW-1133">Transmembrane helix</keyword>
<evidence type="ECO:0000256" key="5">
    <source>
        <dbReference type="ARBA" id="ARBA00022670"/>
    </source>
</evidence>
<comment type="subcellular location">
    <subcellularLocation>
        <location evidence="2">Cell membrane</location>
        <topology evidence="2">Multi-pass membrane protein</topology>
    </subcellularLocation>
</comment>
<feature type="domain" description="Peptidase M50" evidence="14">
    <location>
        <begin position="132"/>
        <end position="190"/>
    </location>
</feature>
<sequence length="227" mass="24484">MNAIFETIISASTWVLPVLLAVTLHEAAHGFAAKLFGDDTAQRAGRLSLNPIRHIDPVGTILIPGLLLLTGAPFLFGYAKPVPVAFHRLHPQRLGVIGVAIAGPATNVLLAIASILLLVWLPSFSPVVDNWVATTLRQSLWLNCILAVFNMLPIPPLDGGRVLTAISPLPIARVLARMEKTGMILLIALIFLLPYVTSHLGINLPIFHWLVIEPATALVNFLADIFA</sequence>
<feature type="transmembrane region" description="Helical" evidence="13">
    <location>
        <begin position="181"/>
        <end position="200"/>
    </location>
</feature>
<keyword evidence="12 13" id="KW-0472">Membrane</keyword>
<keyword evidence="8" id="KW-0378">Hydrolase</keyword>
<feature type="transmembrane region" description="Helical" evidence="13">
    <location>
        <begin position="94"/>
        <end position="120"/>
    </location>
</feature>
<dbReference type="CDD" id="cd06158">
    <property type="entry name" value="S2P-M50_like_1"/>
    <property type="match status" value="1"/>
</dbReference>
<dbReference type="PANTHER" id="PTHR35864">
    <property type="entry name" value="ZINC METALLOPROTEASE MJ0611-RELATED"/>
    <property type="match status" value="1"/>
</dbReference>
<comment type="similarity">
    <text evidence="3">Belongs to the peptidase M50B family.</text>
</comment>
<dbReference type="GO" id="GO:0005886">
    <property type="term" value="C:plasma membrane"/>
    <property type="evidence" value="ECO:0007669"/>
    <property type="project" value="UniProtKB-SubCell"/>
</dbReference>
<evidence type="ECO:0000256" key="10">
    <source>
        <dbReference type="ARBA" id="ARBA00022989"/>
    </source>
</evidence>
<organism evidence="15 16">
    <name type="scientific">Thalassospira alkalitolerans</name>
    <dbReference type="NCBI Taxonomy" id="1293890"/>
    <lineage>
        <taxon>Bacteria</taxon>
        <taxon>Pseudomonadati</taxon>
        <taxon>Pseudomonadota</taxon>
        <taxon>Alphaproteobacteria</taxon>
        <taxon>Rhodospirillales</taxon>
        <taxon>Thalassospiraceae</taxon>
        <taxon>Thalassospira</taxon>
    </lineage>
</organism>
<evidence type="ECO:0000256" key="9">
    <source>
        <dbReference type="ARBA" id="ARBA00022833"/>
    </source>
</evidence>
<dbReference type="InterPro" id="IPR044537">
    <property type="entry name" value="Rip2-like"/>
</dbReference>
<evidence type="ECO:0000256" key="1">
    <source>
        <dbReference type="ARBA" id="ARBA00001947"/>
    </source>
</evidence>
<evidence type="ECO:0000256" key="2">
    <source>
        <dbReference type="ARBA" id="ARBA00004651"/>
    </source>
</evidence>
<dbReference type="EMBL" id="JFKB01000024">
    <property type="protein sequence ID" value="OSQ43554.1"/>
    <property type="molecule type" value="Genomic_DNA"/>
</dbReference>
<dbReference type="AlphaFoldDB" id="A0A1Y2L930"/>
<evidence type="ECO:0000256" key="3">
    <source>
        <dbReference type="ARBA" id="ARBA00007931"/>
    </source>
</evidence>
<evidence type="ECO:0000259" key="14">
    <source>
        <dbReference type="Pfam" id="PF02163"/>
    </source>
</evidence>
<dbReference type="GO" id="GO:0008237">
    <property type="term" value="F:metallopeptidase activity"/>
    <property type="evidence" value="ECO:0007669"/>
    <property type="project" value="UniProtKB-KW"/>
</dbReference>
<dbReference type="STRING" id="1293890.TALK_20420"/>
<keyword evidence="4" id="KW-1003">Cell membrane</keyword>
<evidence type="ECO:0000256" key="4">
    <source>
        <dbReference type="ARBA" id="ARBA00022475"/>
    </source>
</evidence>
<feature type="transmembrane region" description="Helical" evidence="13">
    <location>
        <begin position="140"/>
        <end position="160"/>
    </location>
</feature>
<dbReference type="OrthoDB" id="9800627at2"/>
<evidence type="ECO:0000256" key="13">
    <source>
        <dbReference type="SAM" id="Phobius"/>
    </source>
</evidence>
<keyword evidence="11" id="KW-0482">Metalloprotease</keyword>
<proteinExistence type="inferred from homology"/>
<evidence type="ECO:0000256" key="8">
    <source>
        <dbReference type="ARBA" id="ARBA00022801"/>
    </source>
</evidence>
<evidence type="ECO:0000256" key="7">
    <source>
        <dbReference type="ARBA" id="ARBA00022723"/>
    </source>
</evidence>
<reference evidence="15 16" key="1">
    <citation type="submission" date="2014-03" db="EMBL/GenBank/DDBJ databases">
        <title>The draft genome sequence of Thalassospira alkalitolerans JCM 18968.</title>
        <authorList>
            <person name="Lai Q."/>
            <person name="Shao Z."/>
        </authorList>
    </citation>
    <scope>NUCLEOTIDE SEQUENCE [LARGE SCALE GENOMIC DNA]</scope>
    <source>
        <strain evidence="15 16">JCM 18968</strain>
    </source>
</reference>
<dbReference type="GO" id="GO:0006508">
    <property type="term" value="P:proteolysis"/>
    <property type="evidence" value="ECO:0007669"/>
    <property type="project" value="UniProtKB-KW"/>
</dbReference>
<dbReference type="RefSeq" id="WP_085621015.1">
    <property type="nucleotide sequence ID" value="NZ_CAXBPE010000001.1"/>
</dbReference>
<keyword evidence="16" id="KW-1185">Reference proteome</keyword>
<dbReference type="Proteomes" id="UP000193396">
    <property type="component" value="Unassembled WGS sequence"/>
</dbReference>